<dbReference type="Gene3D" id="3.40.190.290">
    <property type="match status" value="1"/>
</dbReference>
<dbReference type="SUPFAM" id="SSF53850">
    <property type="entry name" value="Periplasmic binding protein-like II"/>
    <property type="match status" value="1"/>
</dbReference>
<evidence type="ECO:0000313" key="7">
    <source>
        <dbReference type="Proteomes" id="UP000074119"/>
    </source>
</evidence>
<dbReference type="FunFam" id="1.10.10.10:FF:000001">
    <property type="entry name" value="LysR family transcriptional regulator"/>
    <property type="match status" value="1"/>
</dbReference>
<dbReference type="GO" id="GO:0003677">
    <property type="term" value="F:DNA binding"/>
    <property type="evidence" value="ECO:0007669"/>
    <property type="project" value="UniProtKB-KW"/>
</dbReference>
<keyword evidence="4" id="KW-0804">Transcription</keyword>
<dbReference type="CDD" id="cd08440">
    <property type="entry name" value="PBP2_LTTR_like_4"/>
    <property type="match status" value="1"/>
</dbReference>
<dbReference type="InterPro" id="IPR000847">
    <property type="entry name" value="LysR_HTH_N"/>
</dbReference>
<evidence type="ECO:0000259" key="5">
    <source>
        <dbReference type="PROSITE" id="PS50931"/>
    </source>
</evidence>
<dbReference type="InterPro" id="IPR036390">
    <property type="entry name" value="WH_DNA-bd_sf"/>
</dbReference>
<keyword evidence="2" id="KW-0805">Transcription regulation</keyword>
<evidence type="ECO:0000256" key="3">
    <source>
        <dbReference type="ARBA" id="ARBA00023125"/>
    </source>
</evidence>
<dbReference type="Pfam" id="PF00126">
    <property type="entry name" value="HTH_1"/>
    <property type="match status" value="1"/>
</dbReference>
<dbReference type="GO" id="GO:0005829">
    <property type="term" value="C:cytosol"/>
    <property type="evidence" value="ECO:0007669"/>
    <property type="project" value="TreeGrafter"/>
</dbReference>
<dbReference type="Gene3D" id="1.10.10.10">
    <property type="entry name" value="Winged helix-like DNA-binding domain superfamily/Winged helix DNA-binding domain"/>
    <property type="match status" value="1"/>
</dbReference>
<dbReference type="Proteomes" id="UP000074119">
    <property type="component" value="Chromosome"/>
</dbReference>
<comment type="similarity">
    <text evidence="1">Belongs to the LysR transcriptional regulatory family.</text>
</comment>
<dbReference type="AlphaFoldDB" id="A0A127M9B1"/>
<dbReference type="InterPro" id="IPR005119">
    <property type="entry name" value="LysR_subst-bd"/>
</dbReference>
<evidence type="ECO:0000256" key="1">
    <source>
        <dbReference type="ARBA" id="ARBA00009437"/>
    </source>
</evidence>
<gene>
    <name evidence="6" type="ORF">AZF00_16350</name>
</gene>
<keyword evidence="3" id="KW-0238">DNA-binding</keyword>
<dbReference type="RefSeq" id="WP_040803997.1">
    <property type="nucleotide sequence ID" value="NZ_JAKZRJ010000099.1"/>
</dbReference>
<dbReference type="PROSITE" id="PS50931">
    <property type="entry name" value="HTH_LYSR"/>
    <property type="match status" value="1"/>
</dbReference>
<proteinExistence type="inferred from homology"/>
<reference evidence="6 7" key="1">
    <citation type="submission" date="2015-12" db="EMBL/GenBank/DDBJ databases">
        <authorList>
            <person name="Shamseldin A."/>
            <person name="Moawad H."/>
            <person name="Abd El-Rahim W.M."/>
            <person name="Sadowsky M.J."/>
        </authorList>
    </citation>
    <scope>NUCLEOTIDE SEQUENCE [LARGE SCALE GENOMIC DNA]</scope>
    <source>
        <strain evidence="6 7">SM2</strain>
    </source>
</reference>
<dbReference type="GO" id="GO:0003700">
    <property type="term" value="F:DNA-binding transcription factor activity"/>
    <property type="evidence" value="ECO:0007669"/>
    <property type="project" value="InterPro"/>
</dbReference>
<sequence>MNVTLKQVRAFVAVVQSRSFAEAAIALHLSQPALSSAIQVLEATIGGQLLVRTTRTFALTPEGEGFYPVALRLLADWDGALNDLHKRFVLREGKISIAAMPSFASNQLPIAMRNFKNNYPEVQITLNDVIAEEVVAMVRSGRVELGISFEPSDGKRQGNEDLIFTPLFEDCFVAVLPPEHVLLKQQTLKAEQLLESDFISLQAPSVVRKVIFRELASYGLVVSPTYETHQLATIGRMVANGLGVSVVPSLCQEQMRELGAHCRPLLKPIIRQQVGLITHRSYPLSAACQAMANTLQETFAAGFAK</sequence>
<dbReference type="PANTHER" id="PTHR30419">
    <property type="entry name" value="HTH-TYPE TRANSCRIPTIONAL REGULATOR YBHD"/>
    <property type="match status" value="1"/>
</dbReference>
<name>A0A127M9B1_9GAMM</name>
<protein>
    <submittedName>
        <fullName evidence="6">LysR family transcriptional regulator</fullName>
    </submittedName>
</protein>
<dbReference type="InterPro" id="IPR036388">
    <property type="entry name" value="WH-like_DNA-bd_sf"/>
</dbReference>
<dbReference type="SUPFAM" id="SSF46785">
    <property type="entry name" value="Winged helix' DNA-binding domain"/>
    <property type="match status" value="1"/>
</dbReference>
<evidence type="ECO:0000256" key="4">
    <source>
        <dbReference type="ARBA" id="ARBA00023163"/>
    </source>
</evidence>
<feature type="domain" description="HTH lysR-type" evidence="5">
    <location>
        <begin position="3"/>
        <end position="60"/>
    </location>
</feature>
<dbReference type="PANTHER" id="PTHR30419:SF30">
    <property type="entry name" value="LYSR FAMILY TRANSCRIPTIONAL REGULATOR"/>
    <property type="match status" value="1"/>
</dbReference>
<dbReference type="EMBL" id="CP014544">
    <property type="protein sequence ID" value="AMO69775.1"/>
    <property type="molecule type" value="Genomic_DNA"/>
</dbReference>
<dbReference type="InterPro" id="IPR050950">
    <property type="entry name" value="HTH-type_LysR_regulators"/>
</dbReference>
<evidence type="ECO:0000256" key="2">
    <source>
        <dbReference type="ARBA" id="ARBA00023015"/>
    </source>
</evidence>
<accession>A0A127M9B1</accession>
<organism evidence="6 7">
    <name type="scientific">Zhongshania aliphaticivorans</name>
    <dbReference type="NCBI Taxonomy" id="1470434"/>
    <lineage>
        <taxon>Bacteria</taxon>
        <taxon>Pseudomonadati</taxon>
        <taxon>Pseudomonadota</taxon>
        <taxon>Gammaproteobacteria</taxon>
        <taxon>Cellvibrionales</taxon>
        <taxon>Spongiibacteraceae</taxon>
        <taxon>Zhongshania</taxon>
    </lineage>
</organism>
<dbReference type="KEGG" id="zal:AZF00_16350"/>
<evidence type="ECO:0000313" key="6">
    <source>
        <dbReference type="EMBL" id="AMO69775.1"/>
    </source>
</evidence>
<dbReference type="PRINTS" id="PR00039">
    <property type="entry name" value="HTHLYSR"/>
</dbReference>
<dbReference type="Pfam" id="PF03466">
    <property type="entry name" value="LysR_substrate"/>
    <property type="match status" value="1"/>
</dbReference>
<dbReference type="STRING" id="1470434.AZF00_16350"/>